<dbReference type="InterPro" id="IPR012341">
    <property type="entry name" value="6hp_glycosidase-like_sf"/>
</dbReference>
<dbReference type="GO" id="GO:0005975">
    <property type="term" value="P:carbohydrate metabolic process"/>
    <property type="evidence" value="ECO:0007669"/>
    <property type="project" value="InterPro"/>
</dbReference>
<dbReference type="InterPro" id="IPR013780">
    <property type="entry name" value="Glyco_hydro_b"/>
</dbReference>
<dbReference type="InterPro" id="IPR054363">
    <property type="entry name" value="GH95_cat"/>
</dbReference>
<dbReference type="PANTHER" id="PTHR31084">
    <property type="entry name" value="ALPHA-L-FUCOSIDASE 2"/>
    <property type="match status" value="1"/>
</dbReference>
<dbReference type="PANTHER" id="PTHR31084:SF19">
    <property type="entry name" value="GLYCOSYL HYDROLASE FAMILY 95 N-TERMINAL DOMAIN-CONTAINING PROTEIN"/>
    <property type="match status" value="1"/>
</dbReference>
<dbReference type="EMBL" id="PGFB01000001">
    <property type="protein sequence ID" value="PJJ65629.1"/>
    <property type="molecule type" value="Genomic_DNA"/>
</dbReference>
<accession>A0A2M9C555</accession>
<dbReference type="Pfam" id="PF22124">
    <property type="entry name" value="Glyco_hydro_95_cat"/>
    <property type="match status" value="1"/>
</dbReference>
<gene>
    <name evidence="2" type="ORF">CLV54_0666</name>
</gene>
<dbReference type="SUPFAM" id="SSF48208">
    <property type="entry name" value="Six-hairpin glycosidases"/>
    <property type="match status" value="1"/>
</dbReference>
<name>A0A2M9C555_9MICO</name>
<dbReference type="Gene3D" id="2.60.40.1180">
    <property type="entry name" value="Golgi alpha-mannosidase II"/>
    <property type="match status" value="1"/>
</dbReference>
<evidence type="ECO:0000313" key="3">
    <source>
        <dbReference type="Proteomes" id="UP000230161"/>
    </source>
</evidence>
<dbReference type="AlphaFoldDB" id="A0A2M9C555"/>
<dbReference type="Proteomes" id="UP000230161">
    <property type="component" value="Unassembled WGS sequence"/>
</dbReference>
<dbReference type="OrthoDB" id="9802600at2"/>
<protein>
    <recommendedName>
        <fullName evidence="1">Glycosyl hydrolase family 95 catalytic domain-containing protein</fullName>
    </recommendedName>
</protein>
<feature type="domain" description="Glycosyl hydrolase family 95 catalytic" evidence="1">
    <location>
        <begin position="341"/>
        <end position="587"/>
    </location>
</feature>
<organism evidence="2 3">
    <name type="scientific">Compostimonas suwonensis</name>
    <dbReference type="NCBI Taxonomy" id="1048394"/>
    <lineage>
        <taxon>Bacteria</taxon>
        <taxon>Bacillati</taxon>
        <taxon>Actinomycetota</taxon>
        <taxon>Actinomycetes</taxon>
        <taxon>Micrococcales</taxon>
        <taxon>Microbacteriaceae</taxon>
        <taxon>Compostimonas</taxon>
    </lineage>
</organism>
<dbReference type="RefSeq" id="WP_100343496.1">
    <property type="nucleotide sequence ID" value="NZ_PGFB01000001.1"/>
</dbReference>
<evidence type="ECO:0000259" key="1">
    <source>
        <dbReference type="Pfam" id="PF22124"/>
    </source>
</evidence>
<comment type="caution">
    <text evidence="2">The sequence shown here is derived from an EMBL/GenBank/DDBJ whole genome shotgun (WGS) entry which is preliminary data.</text>
</comment>
<dbReference type="Gene3D" id="2.70.98.50">
    <property type="entry name" value="putative glycoside hydrolase family protein from bacillus halodurans"/>
    <property type="match status" value="1"/>
</dbReference>
<sequence>MNPSPRSREITWSGPSPRFLDSALLGNGGLGVALSTRPDAIVLHLAHNDVWDRRIDESHRDEILSFDEVFARVEAIDPNIAAIEDDPWFAGYRARMVAAYAKPYPRPLACGSLILGFEPRDVQVVGTRLDVLTGLCRVDLVDRGTAVTVEVFVDQDDDDVHLRCTTPEGEPAAAPFTRVRMMADPDGPAPEQSDAAGGPTTFILPRPGDVPMRDSVTELELGANALGFTETLPALGPGAEADGAIDARLAASTRLARSPRRDWYGNEVEPAFGERYLERIEPGEPFWAVLEFRHSYGHGAVVPGASAPSARPAPGPELWSDARQRSEREWDAYWGRSHIELSDDYLESVWYRNTYFAHCAVREGSSAPGLFGNWIFRDIGAAWHGDYHMNYNAQQTYWGSFASNRVEQHLPYVDLVERLAPVARGWAGDYYGMRGAAYPHSAYNAPMTVNPYPNPVWAWELSESPWTVQSLWWHFQYTRDLDYLRDRALPLIRDVVLFLVDYLSRPQTTRRADGLIHIFPTVAPELYGLAPGLSRNSDCLLDIALIRFVFDAFARSCDELGLDGADAQLRTEAERILAALPDYPTAQTPDGPVFVSIPGEPADTVYNVPIPGMTVFPGEQHSWESDPQTIDTLTRSIRRQRLEGGNELVFANLQAARLGILDLERFTRQLRYCELGNGTFTDMALQVHGRYNDATDFEFMEKKGVWVENFALTAVINELLLQSYSGTVRLFPNCEGLSHARFSTLRAPGAFLLSAELAEGVVSDIRIHSEAGEQLRILIPWESGAVLTGDTRRETLSAGIVTIPTAPGEDLVLREFKPLG</sequence>
<proteinExistence type="predicted"/>
<keyword evidence="3" id="KW-1185">Reference proteome</keyword>
<dbReference type="InterPro" id="IPR008928">
    <property type="entry name" value="6-hairpin_glycosidase_sf"/>
</dbReference>
<reference evidence="2 3" key="1">
    <citation type="submission" date="2017-11" db="EMBL/GenBank/DDBJ databases">
        <title>Genomic Encyclopedia of Archaeal and Bacterial Type Strains, Phase II (KMG-II): From Individual Species to Whole Genera.</title>
        <authorList>
            <person name="Goeker M."/>
        </authorList>
    </citation>
    <scope>NUCLEOTIDE SEQUENCE [LARGE SCALE GENOMIC DNA]</scope>
    <source>
        <strain evidence="2 3">DSM 25625</strain>
    </source>
</reference>
<evidence type="ECO:0000313" key="2">
    <source>
        <dbReference type="EMBL" id="PJJ65629.1"/>
    </source>
</evidence>
<dbReference type="Gene3D" id="1.50.10.10">
    <property type="match status" value="1"/>
</dbReference>
<dbReference type="GO" id="GO:0004560">
    <property type="term" value="F:alpha-L-fucosidase activity"/>
    <property type="evidence" value="ECO:0007669"/>
    <property type="project" value="TreeGrafter"/>
</dbReference>